<keyword evidence="3" id="KW-0378">Hydrolase</keyword>
<reference evidence="3 4" key="1">
    <citation type="submission" date="2019-12" db="EMBL/GenBank/DDBJ databases">
        <title>Isolation and characterization of three novel carbon monoxide-oxidizing members of Halobacteria from salione crusts and soils.</title>
        <authorList>
            <person name="Myers M.R."/>
            <person name="King G.M."/>
        </authorList>
    </citation>
    <scope>NUCLEOTIDE SEQUENCE [LARGE SCALE GENOMIC DNA]</scope>
    <source>
        <strain evidence="3 4">PCN9</strain>
    </source>
</reference>
<protein>
    <submittedName>
        <fullName evidence="3">Serine hydrolase</fullName>
    </submittedName>
</protein>
<dbReference type="EMBL" id="WUUU01000247">
    <property type="protein sequence ID" value="MXR22329.1"/>
    <property type="molecule type" value="Genomic_DNA"/>
</dbReference>
<dbReference type="Pfam" id="PF00144">
    <property type="entry name" value="Beta-lactamase"/>
    <property type="match status" value="1"/>
</dbReference>
<dbReference type="PANTHER" id="PTHR46825:SF9">
    <property type="entry name" value="BETA-LACTAMASE-RELATED DOMAIN-CONTAINING PROTEIN"/>
    <property type="match status" value="1"/>
</dbReference>
<dbReference type="InterPro" id="IPR025879">
    <property type="entry name" value="Pab87_oct"/>
</dbReference>
<dbReference type="InterPro" id="IPR001466">
    <property type="entry name" value="Beta-lactam-related"/>
</dbReference>
<dbReference type="PANTHER" id="PTHR46825">
    <property type="entry name" value="D-ALANYL-D-ALANINE-CARBOXYPEPTIDASE/ENDOPEPTIDASE AMPH"/>
    <property type="match status" value="1"/>
</dbReference>
<dbReference type="AlphaFoldDB" id="A0A6B0SY82"/>
<feature type="domain" description="Beta-lactamase-related" evidence="1">
    <location>
        <begin position="6"/>
        <end position="107"/>
    </location>
</feature>
<evidence type="ECO:0000313" key="3">
    <source>
        <dbReference type="EMBL" id="MXR22329.1"/>
    </source>
</evidence>
<dbReference type="GO" id="GO:0016787">
    <property type="term" value="F:hydrolase activity"/>
    <property type="evidence" value="ECO:0007669"/>
    <property type="project" value="UniProtKB-KW"/>
</dbReference>
<comment type="caution">
    <text evidence="3">The sequence shown here is derived from an EMBL/GenBank/DDBJ whole genome shotgun (WGS) entry which is preliminary data.</text>
</comment>
<dbReference type="Pfam" id="PF13969">
    <property type="entry name" value="Pab87_oct"/>
    <property type="match status" value="1"/>
</dbReference>
<keyword evidence="4" id="KW-1185">Reference proteome</keyword>
<accession>A0A6B0SY82</accession>
<name>A0A6B0SY82_9EURY</name>
<dbReference type="InterPro" id="IPR050491">
    <property type="entry name" value="AmpC-like"/>
</dbReference>
<feature type="domain" description="Pab87 octamerisation" evidence="2">
    <location>
        <begin position="128"/>
        <end position="220"/>
    </location>
</feature>
<dbReference type="Gene3D" id="3.40.710.10">
    <property type="entry name" value="DD-peptidase/beta-lactamase superfamily"/>
    <property type="match status" value="1"/>
</dbReference>
<gene>
    <name evidence="3" type="ORF">GRX66_17690</name>
</gene>
<sequence length="224" mass="24372">WRAFGAAGGLLSSAADLATYLRFAMHGDEDVLSDERRRRALDAHATRGELLDGTEKRYGYGWMRRSFLGDDLVGHSGSLGVSSAYVGFLEDAELGVAVAANTDPDVHPTYVGKALLALLRGADPDDVVPFYALREKCRRVAGRYESYRSAMAADVEAAGGKLDVTLETALGEESLTAFPESLDSDDRSFYTVGAGGERVPLTFETADGGLDCYYQRWRLHETDE</sequence>
<evidence type="ECO:0000259" key="2">
    <source>
        <dbReference type="Pfam" id="PF13969"/>
    </source>
</evidence>
<proteinExistence type="predicted"/>
<dbReference type="RefSeq" id="WP_159527682.1">
    <property type="nucleotide sequence ID" value="NZ_WUUU01000247.1"/>
</dbReference>
<organism evidence="3 4">
    <name type="scientific">Halobacterium bonnevillei</name>
    <dbReference type="NCBI Taxonomy" id="2692200"/>
    <lineage>
        <taxon>Archaea</taxon>
        <taxon>Methanobacteriati</taxon>
        <taxon>Methanobacteriota</taxon>
        <taxon>Stenosarchaea group</taxon>
        <taxon>Halobacteria</taxon>
        <taxon>Halobacteriales</taxon>
        <taxon>Halobacteriaceae</taxon>
        <taxon>Halobacterium</taxon>
    </lineage>
</organism>
<evidence type="ECO:0000313" key="4">
    <source>
        <dbReference type="Proteomes" id="UP000471521"/>
    </source>
</evidence>
<dbReference type="Gene3D" id="2.40.128.210">
    <property type="entry name" value="Pab87 octamerisation domain"/>
    <property type="match status" value="1"/>
</dbReference>
<dbReference type="SUPFAM" id="SSF56601">
    <property type="entry name" value="beta-lactamase/transpeptidase-like"/>
    <property type="match status" value="1"/>
</dbReference>
<dbReference type="OrthoDB" id="111095at2157"/>
<dbReference type="InterPro" id="IPR038164">
    <property type="entry name" value="Pab87_oct_sf"/>
</dbReference>
<dbReference type="Proteomes" id="UP000471521">
    <property type="component" value="Unassembled WGS sequence"/>
</dbReference>
<evidence type="ECO:0000259" key="1">
    <source>
        <dbReference type="Pfam" id="PF00144"/>
    </source>
</evidence>
<dbReference type="InterPro" id="IPR012338">
    <property type="entry name" value="Beta-lactam/transpept-like"/>
</dbReference>
<feature type="non-terminal residue" evidence="3">
    <location>
        <position position="1"/>
    </location>
</feature>